<accession>A0A9Q3BRW1</accession>
<keyword evidence="2" id="KW-1185">Reference proteome</keyword>
<proteinExistence type="predicted"/>
<reference evidence="1" key="1">
    <citation type="submission" date="2021-03" db="EMBL/GenBank/DDBJ databases">
        <title>Draft genome sequence of rust myrtle Austropuccinia psidii MF-1, a brazilian biotype.</title>
        <authorList>
            <person name="Quecine M.C."/>
            <person name="Pachon D.M.R."/>
            <person name="Bonatelli M.L."/>
            <person name="Correr F.H."/>
            <person name="Franceschini L.M."/>
            <person name="Leite T.F."/>
            <person name="Margarido G.R.A."/>
            <person name="Almeida C.A."/>
            <person name="Ferrarezi J.A."/>
            <person name="Labate C.A."/>
        </authorList>
    </citation>
    <scope>NUCLEOTIDE SEQUENCE</scope>
    <source>
        <strain evidence="1">MF-1</strain>
    </source>
</reference>
<evidence type="ECO:0000313" key="2">
    <source>
        <dbReference type="Proteomes" id="UP000765509"/>
    </source>
</evidence>
<sequence>MSILAGLPKKLHALYLLVHNLVQPNQHQKQRVSNILFEAIALYMDDQNPPVTFKISDSTSSNSLSVEISAMQYLGSCLSFNKAPLAPQSNKSQEKTCTTLKAILTPTLTGFVDNILQLMIAFNWFWVHTKVDSKTTQKIGKQLVKRGVDPFQGLVTIQDQRKAGRPCYNLISAFLRGGIHGLLVCSADYHISSAKGTLQLLEITSILKRKEYFPDEEIWKLTNKYTCEIFHESFFSNHSSLPICPSKYRLEEYLALDFSEAWQKNNLWSLI</sequence>
<dbReference type="Proteomes" id="UP000765509">
    <property type="component" value="Unassembled WGS sequence"/>
</dbReference>
<protein>
    <submittedName>
        <fullName evidence="1">Uncharacterized protein</fullName>
    </submittedName>
</protein>
<dbReference type="AlphaFoldDB" id="A0A9Q3BRW1"/>
<evidence type="ECO:0000313" key="1">
    <source>
        <dbReference type="EMBL" id="MBW0470163.1"/>
    </source>
</evidence>
<name>A0A9Q3BRW1_9BASI</name>
<gene>
    <name evidence="1" type="ORF">O181_009878</name>
</gene>
<organism evidence="1 2">
    <name type="scientific">Austropuccinia psidii MF-1</name>
    <dbReference type="NCBI Taxonomy" id="1389203"/>
    <lineage>
        <taxon>Eukaryota</taxon>
        <taxon>Fungi</taxon>
        <taxon>Dikarya</taxon>
        <taxon>Basidiomycota</taxon>
        <taxon>Pucciniomycotina</taxon>
        <taxon>Pucciniomycetes</taxon>
        <taxon>Pucciniales</taxon>
        <taxon>Sphaerophragmiaceae</taxon>
        <taxon>Austropuccinia</taxon>
    </lineage>
</organism>
<dbReference type="EMBL" id="AVOT02002382">
    <property type="protein sequence ID" value="MBW0470163.1"/>
    <property type="molecule type" value="Genomic_DNA"/>
</dbReference>
<dbReference type="OrthoDB" id="2506555at2759"/>
<comment type="caution">
    <text evidence="1">The sequence shown here is derived from an EMBL/GenBank/DDBJ whole genome shotgun (WGS) entry which is preliminary data.</text>
</comment>